<feature type="domain" description="NAD-dependent epimerase/dehydratase" evidence="1">
    <location>
        <begin position="3"/>
        <end position="212"/>
    </location>
</feature>
<feature type="domain" description="DUF1731" evidence="2">
    <location>
        <begin position="248"/>
        <end position="293"/>
    </location>
</feature>
<dbReference type="InterPro" id="IPR001509">
    <property type="entry name" value="Epimerase_deHydtase"/>
</dbReference>
<proteinExistence type="predicted"/>
<dbReference type="EMBL" id="CAEZVB010000135">
    <property type="protein sequence ID" value="CAB4633046.1"/>
    <property type="molecule type" value="Genomic_DNA"/>
</dbReference>
<dbReference type="InterPro" id="IPR013549">
    <property type="entry name" value="DUF1731"/>
</dbReference>
<dbReference type="PANTHER" id="PTHR11092">
    <property type="entry name" value="SUGAR NUCLEOTIDE EPIMERASE RELATED"/>
    <property type="match status" value="1"/>
</dbReference>
<accession>A0A6J6J839</accession>
<organism evidence="3">
    <name type="scientific">freshwater metagenome</name>
    <dbReference type="NCBI Taxonomy" id="449393"/>
    <lineage>
        <taxon>unclassified sequences</taxon>
        <taxon>metagenomes</taxon>
        <taxon>ecological metagenomes</taxon>
    </lineage>
</organism>
<evidence type="ECO:0000259" key="1">
    <source>
        <dbReference type="Pfam" id="PF01370"/>
    </source>
</evidence>
<evidence type="ECO:0000259" key="2">
    <source>
        <dbReference type="Pfam" id="PF08338"/>
    </source>
</evidence>
<reference evidence="3" key="1">
    <citation type="submission" date="2020-05" db="EMBL/GenBank/DDBJ databases">
        <authorList>
            <person name="Chiriac C."/>
            <person name="Salcher M."/>
            <person name="Ghai R."/>
            <person name="Kavagutti S V."/>
        </authorList>
    </citation>
    <scope>NUCLEOTIDE SEQUENCE</scope>
</reference>
<dbReference type="SUPFAM" id="SSF51735">
    <property type="entry name" value="NAD(P)-binding Rossmann-fold domains"/>
    <property type="match status" value="1"/>
</dbReference>
<gene>
    <name evidence="3" type="ORF">UFOPK1908_01590</name>
</gene>
<dbReference type="AlphaFoldDB" id="A0A6J6J839"/>
<dbReference type="Pfam" id="PF08338">
    <property type="entry name" value="DUF1731"/>
    <property type="match status" value="1"/>
</dbReference>
<dbReference type="PANTHER" id="PTHR11092:SF0">
    <property type="entry name" value="EPIMERASE FAMILY PROTEIN SDR39U1"/>
    <property type="match status" value="1"/>
</dbReference>
<dbReference type="NCBIfam" id="TIGR01777">
    <property type="entry name" value="yfcH"/>
    <property type="match status" value="1"/>
</dbReference>
<dbReference type="InterPro" id="IPR010099">
    <property type="entry name" value="SDR39U1"/>
</dbReference>
<dbReference type="InterPro" id="IPR036291">
    <property type="entry name" value="NAD(P)-bd_dom_sf"/>
</dbReference>
<name>A0A6J6J839_9ZZZZ</name>
<evidence type="ECO:0000313" key="3">
    <source>
        <dbReference type="EMBL" id="CAB4633046.1"/>
    </source>
</evidence>
<protein>
    <submittedName>
        <fullName evidence="3">Unannotated protein</fullName>
    </submittedName>
</protein>
<dbReference type="Gene3D" id="3.40.50.720">
    <property type="entry name" value="NAD(P)-binding Rossmann-like Domain"/>
    <property type="match status" value="1"/>
</dbReference>
<sequence length="298" mass="31589">MRVAITGASGLIGTALVDHLRTQGHEVFKLVRRAASSSDEISWDPIAGTVDLHALQSVDGVVHLAGAGVGDHRWSDDYKREILDSRVNGTNTIVRALTQLDPKPRVLVSGSAIGWYGDTADRAVDETAPAGVGFLADVVQAWEAATLPAQEAGIRVVHARTGLVVAKHGGAWARMFPLFKMGVGGKLGNGKQYWSWISLRDEVAALTYCLTNESLSGAVNLTGPTPQTNAEVTKAMGKVMNRPTLFPAPAAALKLALGEFSTEVLGSSRVLPAVLTGAGFTWQDPTIDDAIRTAWQSK</sequence>
<dbReference type="Pfam" id="PF01370">
    <property type="entry name" value="Epimerase"/>
    <property type="match status" value="1"/>
</dbReference>